<feature type="domain" description="GH18" evidence="1">
    <location>
        <begin position="1"/>
        <end position="250"/>
    </location>
</feature>
<dbReference type="GO" id="GO:0006032">
    <property type="term" value="P:chitin catabolic process"/>
    <property type="evidence" value="ECO:0007669"/>
    <property type="project" value="TreeGrafter"/>
</dbReference>
<dbReference type="Gene3D" id="3.10.50.10">
    <property type="match status" value="1"/>
</dbReference>
<accession>A0A914C325</accession>
<dbReference type="GO" id="GO:0005576">
    <property type="term" value="C:extracellular region"/>
    <property type="evidence" value="ECO:0007669"/>
    <property type="project" value="TreeGrafter"/>
</dbReference>
<proteinExistence type="predicted"/>
<dbReference type="SUPFAM" id="SSF54556">
    <property type="entry name" value="Chitinase insertion domain"/>
    <property type="match status" value="1"/>
</dbReference>
<dbReference type="Pfam" id="PF00704">
    <property type="entry name" value="Glyco_hydro_18"/>
    <property type="match status" value="1"/>
</dbReference>
<dbReference type="Proteomes" id="UP000887540">
    <property type="component" value="Unplaced"/>
</dbReference>
<dbReference type="InterPro" id="IPR011583">
    <property type="entry name" value="Chitinase_II/V-like_cat"/>
</dbReference>
<name>A0A914C325_9BILA</name>
<dbReference type="GO" id="GO:0004568">
    <property type="term" value="F:chitinase activity"/>
    <property type="evidence" value="ECO:0007669"/>
    <property type="project" value="TreeGrafter"/>
</dbReference>
<keyword evidence="2" id="KW-1185">Reference proteome</keyword>
<reference evidence="3" key="1">
    <citation type="submission" date="2022-11" db="UniProtKB">
        <authorList>
            <consortium name="WormBaseParasite"/>
        </authorList>
    </citation>
    <scope>IDENTIFICATION</scope>
</reference>
<dbReference type="PANTHER" id="PTHR11177:SF400">
    <property type="entry name" value="ENDOCHITINASE-RELATED"/>
    <property type="match status" value="1"/>
</dbReference>
<dbReference type="GO" id="GO:0008061">
    <property type="term" value="F:chitin binding"/>
    <property type="evidence" value="ECO:0007669"/>
    <property type="project" value="InterPro"/>
</dbReference>
<protein>
    <submittedName>
        <fullName evidence="3">GH18 domain-containing protein</fullName>
    </submittedName>
</protein>
<dbReference type="PROSITE" id="PS51910">
    <property type="entry name" value="GH18_2"/>
    <property type="match status" value="1"/>
</dbReference>
<dbReference type="InterPro" id="IPR001223">
    <property type="entry name" value="Glyco_hydro18_cat"/>
</dbReference>
<evidence type="ECO:0000259" key="1">
    <source>
        <dbReference type="PROSITE" id="PS51910"/>
    </source>
</evidence>
<organism evidence="2 3">
    <name type="scientific">Acrobeloides nanus</name>
    <dbReference type="NCBI Taxonomy" id="290746"/>
    <lineage>
        <taxon>Eukaryota</taxon>
        <taxon>Metazoa</taxon>
        <taxon>Ecdysozoa</taxon>
        <taxon>Nematoda</taxon>
        <taxon>Chromadorea</taxon>
        <taxon>Rhabditida</taxon>
        <taxon>Tylenchina</taxon>
        <taxon>Cephalobomorpha</taxon>
        <taxon>Cephaloboidea</taxon>
        <taxon>Cephalobidae</taxon>
        <taxon>Acrobeloides</taxon>
    </lineage>
</organism>
<dbReference type="InterPro" id="IPR050314">
    <property type="entry name" value="Glycosyl_Hydrlase_18"/>
</dbReference>
<evidence type="ECO:0000313" key="2">
    <source>
        <dbReference type="Proteomes" id="UP000887540"/>
    </source>
</evidence>
<dbReference type="Gene3D" id="3.20.20.80">
    <property type="entry name" value="Glycosidases"/>
    <property type="match status" value="1"/>
</dbReference>
<dbReference type="InterPro" id="IPR017853">
    <property type="entry name" value="GH"/>
</dbReference>
<dbReference type="AlphaFoldDB" id="A0A914C325"/>
<dbReference type="SMART" id="SM00636">
    <property type="entry name" value="Glyco_18"/>
    <property type="match status" value="1"/>
</dbReference>
<dbReference type="WBParaSite" id="ACRNAN_Path_1569.g6104.t1">
    <property type="protein sequence ID" value="ACRNAN_Path_1569.g6104.t1"/>
    <property type="gene ID" value="ACRNAN_Path_1569.g6104"/>
</dbReference>
<dbReference type="PANTHER" id="PTHR11177">
    <property type="entry name" value="CHITINASE"/>
    <property type="match status" value="1"/>
</dbReference>
<dbReference type="InterPro" id="IPR029070">
    <property type="entry name" value="Chitinase_insertion_sf"/>
</dbReference>
<evidence type="ECO:0000313" key="3">
    <source>
        <dbReference type="WBParaSite" id="ACRNAN_Path_1569.g6104.t1"/>
    </source>
</evidence>
<sequence>MANTSENRKTFIDSAIKFVRKIGFDGIDTDWEFPCNDNGTSLADNYNSLYKELYEAVQIEASQTNRSRLIITAAVAQGHITIHQCYNISGLAPPLFHNKGWPNETYENIAAAAQSWNDGGMPKNKILIGFPTYGHGYTLVNKNISGVYAPAKGPAKMGAYTDYDEFCSIITQGASRTFDEDTKVPYLVQDDQWYSYDDVESYMIKLQWLKNQSYGGAFIWALDMDDWRGTCNTSIKYPLMSTIAYELGGVDINKPPSESPPSGSTPSGSTPSYSGLTFINYLSMVFLLLLIR</sequence>
<dbReference type="SUPFAM" id="SSF51445">
    <property type="entry name" value="(Trans)glycosidases"/>
    <property type="match status" value="1"/>
</dbReference>
<dbReference type="GO" id="GO:0005975">
    <property type="term" value="P:carbohydrate metabolic process"/>
    <property type="evidence" value="ECO:0007669"/>
    <property type="project" value="InterPro"/>
</dbReference>